<sequence>MLVMLGSKTSKNAHLRILAIDEADSISEKSEHELSIDHEDITGVSCSSEGVLSILVKDGAWRSYRIQGDSLADLAPPITLSVPSMPLSNALLALTTSHVLLATVSSQEINILLWDVQFAVLLASHSVPVPSSLSSSSLQIRLVAGSHSQQSQKTKTQVVNGQAILIISSVPTKKRQDEPFDASQQKSTSVLLVVPFTVPSQSTIAAAMGRGAAGKKWLKISSTLNDASASQKGAEETAKEKVLGTMRAAISSGRPQAAVAAFMKWAPKEGQETTSALQHNFVKEVLELVLLPAPDSKALSAYASEIVRYLLERQLACSSMISMPGGLLGALRLRADWKSIQLAFSKVPDLTEVELVETLRFIIAHERLSSAPDAMQVDQTTSADNPLPLAAYLGLLANYSTSRGPLLLAFRRHLQDPEDVTRVLRVLEIWVERRGNMGENLFPSNKELTKTNQGMWIVSGKKGGNQDVPSLEQIVSLLQTLLDASFLVLLPYKPAHRSLRTLRALLNPEVAFAREVEHLRGPLEPFAVAQEKAVKESLISPQEREREREKGDWRQRRKAGAAGTDIGVYQLEELVI</sequence>
<protein>
    <submittedName>
        <fullName evidence="2">Uncharacterized protein</fullName>
    </submittedName>
</protein>
<dbReference type="EMBL" id="CACVBS010000024">
    <property type="protein sequence ID" value="CAA7259375.1"/>
    <property type="molecule type" value="Genomic_DNA"/>
</dbReference>
<feature type="region of interest" description="Disordered" evidence="1">
    <location>
        <begin position="537"/>
        <end position="561"/>
    </location>
</feature>
<organism evidence="2 3">
    <name type="scientific">Cyclocybe aegerita</name>
    <name type="common">Black poplar mushroom</name>
    <name type="synonym">Agrocybe aegerita</name>
    <dbReference type="NCBI Taxonomy" id="1973307"/>
    <lineage>
        <taxon>Eukaryota</taxon>
        <taxon>Fungi</taxon>
        <taxon>Dikarya</taxon>
        <taxon>Basidiomycota</taxon>
        <taxon>Agaricomycotina</taxon>
        <taxon>Agaricomycetes</taxon>
        <taxon>Agaricomycetidae</taxon>
        <taxon>Agaricales</taxon>
        <taxon>Agaricineae</taxon>
        <taxon>Bolbitiaceae</taxon>
        <taxon>Cyclocybe</taxon>
    </lineage>
</organism>
<evidence type="ECO:0000313" key="2">
    <source>
        <dbReference type="EMBL" id="CAA7259375.1"/>
    </source>
</evidence>
<accession>A0A8S0VQB3</accession>
<proteinExistence type="predicted"/>
<dbReference type="GO" id="GO:0005730">
    <property type="term" value="C:nucleolus"/>
    <property type="evidence" value="ECO:0007669"/>
    <property type="project" value="TreeGrafter"/>
</dbReference>
<evidence type="ECO:0000313" key="3">
    <source>
        <dbReference type="Proteomes" id="UP000467700"/>
    </source>
</evidence>
<dbReference type="PANTHER" id="PTHR15633:SF2">
    <property type="entry name" value="NUCLEOLAR PROTEIN 11"/>
    <property type="match status" value="1"/>
</dbReference>
<dbReference type="GO" id="GO:0003723">
    <property type="term" value="F:RNA binding"/>
    <property type="evidence" value="ECO:0007669"/>
    <property type="project" value="TreeGrafter"/>
</dbReference>
<gene>
    <name evidence="2" type="ORF">AAE3_LOCUS1814</name>
</gene>
<dbReference type="Proteomes" id="UP000467700">
    <property type="component" value="Unassembled WGS sequence"/>
</dbReference>
<dbReference type="GO" id="GO:0030490">
    <property type="term" value="P:maturation of SSU-rRNA"/>
    <property type="evidence" value="ECO:0007669"/>
    <property type="project" value="InterPro"/>
</dbReference>
<feature type="compositionally biased region" description="Basic and acidic residues" evidence="1">
    <location>
        <begin position="542"/>
        <end position="554"/>
    </location>
</feature>
<keyword evidence="3" id="KW-1185">Reference proteome</keyword>
<reference evidence="2 3" key="1">
    <citation type="submission" date="2020-01" db="EMBL/GenBank/DDBJ databases">
        <authorList>
            <person name="Gupta K D."/>
        </authorList>
    </citation>
    <scope>NUCLEOTIDE SEQUENCE [LARGE SCALE GENOMIC DNA]</scope>
</reference>
<name>A0A8S0VQB3_CYCAE</name>
<dbReference type="PANTHER" id="PTHR15633">
    <property type="entry name" value="NUCLEOLAR PROTEIN 11"/>
    <property type="match status" value="1"/>
</dbReference>
<dbReference type="OrthoDB" id="4349954at2759"/>
<comment type="caution">
    <text evidence="2">The sequence shown here is derived from an EMBL/GenBank/DDBJ whole genome shotgun (WGS) entry which is preliminary data.</text>
</comment>
<dbReference type="InterPro" id="IPR042859">
    <property type="entry name" value="NOL11"/>
</dbReference>
<evidence type="ECO:0000256" key="1">
    <source>
        <dbReference type="SAM" id="MobiDB-lite"/>
    </source>
</evidence>
<dbReference type="AlphaFoldDB" id="A0A8S0VQB3"/>